<dbReference type="InterPro" id="IPR001584">
    <property type="entry name" value="Integrase_cat-core"/>
</dbReference>
<dbReference type="InterPro" id="IPR036397">
    <property type="entry name" value="RNaseH_sf"/>
</dbReference>
<dbReference type="Gene3D" id="3.30.420.10">
    <property type="entry name" value="Ribonuclease H-like superfamily/Ribonuclease H"/>
    <property type="match status" value="1"/>
</dbReference>
<organism evidence="2 3">
    <name type="scientific">Antricoccus suffuscus</name>
    <dbReference type="NCBI Taxonomy" id="1629062"/>
    <lineage>
        <taxon>Bacteria</taxon>
        <taxon>Bacillati</taxon>
        <taxon>Actinomycetota</taxon>
        <taxon>Actinomycetes</taxon>
        <taxon>Geodermatophilales</taxon>
        <taxon>Antricoccaceae</taxon>
        <taxon>Antricoccus</taxon>
    </lineage>
</organism>
<dbReference type="GO" id="GO:0003676">
    <property type="term" value="F:nucleic acid binding"/>
    <property type="evidence" value="ECO:0007669"/>
    <property type="project" value="InterPro"/>
</dbReference>
<gene>
    <name evidence="2" type="ORF">CLV47_1421</name>
</gene>
<dbReference type="PANTHER" id="PTHR35004">
    <property type="entry name" value="TRANSPOSASE RV3428C-RELATED"/>
    <property type="match status" value="1"/>
</dbReference>
<reference evidence="2 3" key="1">
    <citation type="submission" date="2018-03" db="EMBL/GenBank/DDBJ databases">
        <title>Genomic Encyclopedia of Archaeal and Bacterial Type Strains, Phase II (KMG-II): from individual species to whole genera.</title>
        <authorList>
            <person name="Goeker M."/>
        </authorList>
    </citation>
    <scope>NUCLEOTIDE SEQUENCE [LARGE SCALE GENOMIC DNA]</scope>
    <source>
        <strain evidence="2 3">DSM 100065</strain>
    </source>
</reference>
<proteinExistence type="predicted"/>
<dbReference type="Proteomes" id="UP000237752">
    <property type="component" value="Unassembled WGS sequence"/>
</dbReference>
<dbReference type="OrthoDB" id="52928at2"/>
<feature type="domain" description="Integrase catalytic" evidence="1">
    <location>
        <begin position="140"/>
        <end position="308"/>
    </location>
</feature>
<evidence type="ECO:0000313" key="2">
    <source>
        <dbReference type="EMBL" id="PRZ28614.1"/>
    </source>
</evidence>
<dbReference type="InterPro" id="IPR012337">
    <property type="entry name" value="RNaseH-like_sf"/>
</dbReference>
<name>A0A2T0YXH6_9ACTN</name>
<dbReference type="AlphaFoldDB" id="A0A2T0YXH6"/>
<dbReference type="GO" id="GO:0015074">
    <property type="term" value="P:DNA integration"/>
    <property type="evidence" value="ECO:0007669"/>
    <property type="project" value="InterPro"/>
</dbReference>
<comment type="caution">
    <text evidence="2">The sequence shown here is derived from an EMBL/GenBank/DDBJ whole genome shotgun (WGS) entry which is preliminary data.</text>
</comment>
<dbReference type="Pfam" id="PF00665">
    <property type="entry name" value="rve"/>
    <property type="match status" value="1"/>
</dbReference>
<dbReference type="SUPFAM" id="SSF53098">
    <property type="entry name" value="Ribonuclease H-like"/>
    <property type="match status" value="1"/>
</dbReference>
<sequence length="391" mass="44116">MKLLDATLIASIHHDVDAFDGDFKRWCALNNIPRSTAYRHKKRITEEGAWQARSHRPEHCPHHTPPEVEKAVLDQRRKLRRDNGADNIAYHLDRVATEQHWSEKGWRIPSRATINKILSRNNVVEAQPQKRPKSSYRRFAYARPRDCYQIDATEVSLLGGEKATVFEVLDDCTRVLVATHVTDAETSIGAITAIRAAFTDYGVPAIVLSDNGPAFTSRFLKGGTSQFTRACTGHRARLIHSSPYHPQTCGKVERHHRTFKEWLADQPTAPRTRRQLQDLCDQYQQYYNTERRHSAWNKPPLQAWKDKPLHGGPSELPIQQDATVRTLLASSSGRITITGITITVGALYARQRLTIVTDGDHVTVYKPNGQPLGHLHIDTATPKSGSRLIAA</sequence>
<keyword evidence="3" id="KW-1185">Reference proteome</keyword>
<dbReference type="PANTHER" id="PTHR35004:SF6">
    <property type="entry name" value="TRANSPOSASE"/>
    <property type="match status" value="1"/>
</dbReference>
<evidence type="ECO:0000259" key="1">
    <source>
        <dbReference type="PROSITE" id="PS50994"/>
    </source>
</evidence>
<evidence type="ECO:0000313" key="3">
    <source>
        <dbReference type="Proteomes" id="UP000237752"/>
    </source>
</evidence>
<accession>A0A2T0YXH6</accession>
<dbReference type="PROSITE" id="PS50994">
    <property type="entry name" value="INTEGRASE"/>
    <property type="match status" value="1"/>
</dbReference>
<dbReference type="EMBL" id="PVUE01000042">
    <property type="protein sequence ID" value="PRZ28614.1"/>
    <property type="molecule type" value="Genomic_DNA"/>
</dbReference>
<protein>
    <submittedName>
        <fullName evidence="2">Integrase-like protein</fullName>
    </submittedName>
</protein>